<accession>A0A167EER4</accession>
<dbReference type="Pfam" id="PF10150">
    <property type="entry name" value="RNase_E_G"/>
    <property type="match status" value="1"/>
</dbReference>
<dbReference type="AlphaFoldDB" id="A0A167EER4"/>
<dbReference type="RefSeq" id="WP_068657271.1">
    <property type="nucleotide sequence ID" value="NZ_CP017770.1"/>
</dbReference>
<dbReference type="PANTHER" id="PTHR30001:SF0">
    <property type="entry name" value="RIBONUCLEASE G"/>
    <property type="match status" value="1"/>
</dbReference>
<proteinExistence type="predicted"/>
<evidence type="ECO:0000313" key="7">
    <source>
        <dbReference type="EMBL" id="OAB75466.1"/>
    </source>
</evidence>
<comment type="caution">
    <text evidence="7">The sequence shown here is derived from an EMBL/GenBank/DDBJ whole genome shotgun (WGS) entry which is preliminary data.</text>
</comment>
<evidence type="ECO:0000259" key="6">
    <source>
        <dbReference type="PROSITE" id="PS50126"/>
    </source>
</evidence>
<evidence type="ECO:0000313" key="8">
    <source>
        <dbReference type="Proteomes" id="UP000077134"/>
    </source>
</evidence>
<reference evidence="7 8" key="1">
    <citation type="submission" date="2016-02" db="EMBL/GenBank/DDBJ databases">
        <title>Paenibacillus sp. LPB0068, isolated from Crassostrea gigas.</title>
        <authorList>
            <person name="Shin S.-K."/>
            <person name="Yi H."/>
        </authorList>
    </citation>
    <scope>NUCLEOTIDE SEQUENCE [LARGE SCALE GENOMIC DNA]</scope>
    <source>
        <strain evidence="7 8">LPB0068</strain>
    </source>
</reference>
<dbReference type="PROSITE" id="PS50126">
    <property type="entry name" value="S1"/>
    <property type="match status" value="1"/>
</dbReference>
<dbReference type="GO" id="GO:0003723">
    <property type="term" value="F:RNA binding"/>
    <property type="evidence" value="ECO:0007669"/>
    <property type="project" value="UniProtKB-KW"/>
</dbReference>
<dbReference type="SUPFAM" id="SSF50249">
    <property type="entry name" value="Nucleic acid-binding proteins"/>
    <property type="match status" value="1"/>
</dbReference>
<protein>
    <submittedName>
        <fullName evidence="7">Ribonuclease</fullName>
    </submittedName>
</protein>
<dbReference type="InterPro" id="IPR019307">
    <property type="entry name" value="RNA-bd_AU-1/RNase_E/G"/>
</dbReference>
<keyword evidence="2" id="KW-0479">Metal-binding</keyword>
<dbReference type="GO" id="GO:0006364">
    <property type="term" value="P:rRNA processing"/>
    <property type="evidence" value="ECO:0007669"/>
    <property type="project" value="TreeGrafter"/>
</dbReference>
<evidence type="ECO:0000256" key="5">
    <source>
        <dbReference type="ARBA" id="ARBA00022884"/>
    </source>
</evidence>
<dbReference type="GO" id="GO:0046872">
    <property type="term" value="F:metal ion binding"/>
    <property type="evidence" value="ECO:0007669"/>
    <property type="project" value="UniProtKB-KW"/>
</dbReference>
<dbReference type="SMART" id="SM00316">
    <property type="entry name" value="S1"/>
    <property type="match status" value="1"/>
</dbReference>
<keyword evidence="8" id="KW-1185">Reference proteome</keyword>
<dbReference type="GO" id="GO:0005737">
    <property type="term" value="C:cytoplasm"/>
    <property type="evidence" value="ECO:0007669"/>
    <property type="project" value="TreeGrafter"/>
</dbReference>
<dbReference type="OrthoDB" id="9804278at2"/>
<name>A0A167EER4_9BACL</name>
<organism evidence="7 8">
    <name type="scientific">Paenibacillus crassostreae</name>
    <dbReference type="NCBI Taxonomy" id="1763538"/>
    <lineage>
        <taxon>Bacteria</taxon>
        <taxon>Bacillati</taxon>
        <taxon>Bacillota</taxon>
        <taxon>Bacilli</taxon>
        <taxon>Bacillales</taxon>
        <taxon>Paenibacillaceae</taxon>
        <taxon>Paenibacillus</taxon>
    </lineage>
</organism>
<dbReference type="GO" id="GO:0004540">
    <property type="term" value="F:RNA nuclease activity"/>
    <property type="evidence" value="ECO:0007669"/>
    <property type="project" value="InterPro"/>
</dbReference>
<sequence length="414" mass="46573">MKQMIVNCESKFTQMALIEEGKLVEFAAERSQSESLVGSFYKGRVVNVLPGMQAAFVDIGHKKNAFLYVDDVLHPHLEKQPKVKPSIEELLKVGQEIVVQVMKESLRGKGPRVTTHYSLPGRWIVYMPIADYVAVSKKVLRENERTRLKILCEQLRFRGEGIIVRTVSQDESTDAIKSDLDLLRQLWSNIQGKAKNAEAPSLLHQDLSIVQRHIRDVLNPTEDELIINNVKEAAVVERYLSEMGQGIHLPVKVHESSESIFKQYGVLEQLDKGLSRKVSLASGGTIVWDHTEALTVVDVNTSKYTGGYNLEETVTLTNIQAAEEIARLIRLRDVGGIIVIDFIDMEQEIHRQNVVEALEAVMKKDRAKSQIVGWTKLGLLELTRKKVREDTSVLLDKTCETCSGTGRITANIIH</sequence>
<dbReference type="CDD" id="cd04453">
    <property type="entry name" value="S1_RNase_E"/>
    <property type="match status" value="1"/>
</dbReference>
<dbReference type="Proteomes" id="UP000077134">
    <property type="component" value="Unassembled WGS sequence"/>
</dbReference>
<feature type="domain" description="S1 motif" evidence="6">
    <location>
        <begin position="38"/>
        <end position="122"/>
    </location>
</feature>
<keyword evidence="4" id="KW-0460">Magnesium</keyword>
<dbReference type="InterPro" id="IPR012340">
    <property type="entry name" value="NA-bd_OB-fold"/>
</dbReference>
<dbReference type="PANTHER" id="PTHR30001">
    <property type="entry name" value="RIBONUCLEASE"/>
    <property type="match status" value="1"/>
</dbReference>
<dbReference type="EMBL" id="LSFN01000010">
    <property type="protein sequence ID" value="OAB75466.1"/>
    <property type="molecule type" value="Genomic_DNA"/>
</dbReference>
<dbReference type="Gene3D" id="2.40.50.140">
    <property type="entry name" value="Nucleic acid-binding proteins"/>
    <property type="match status" value="1"/>
</dbReference>
<gene>
    <name evidence="7" type="ORF">PNBC_08885</name>
</gene>
<dbReference type="NCBIfam" id="TIGR00757">
    <property type="entry name" value="RNaseEG"/>
    <property type="match status" value="1"/>
</dbReference>
<evidence type="ECO:0000256" key="1">
    <source>
        <dbReference type="ARBA" id="ARBA00001946"/>
    </source>
</evidence>
<dbReference type="InterPro" id="IPR003029">
    <property type="entry name" value="S1_domain"/>
</dbReference>
<evidence type="ECO:0000256" key="3">
    <source>
        <dbReference type="ARBA" id="ARBA00022801"/>
    </source>
</evidence>
<keyword evidence="5" id="KW-0694">RNA-binding</keyword>
<keyword evidence="3" id="KW-0378">Hydrolase</keyword>
<dbReference type="KEGG" id="pcx:LPB68_06510"/>
<dbReference type="STRING" id="1763538.LPB68_06510"/>
<evidence type="ECO:0000256" key="2">
    <source>
        <dbReference type="ARBA" id="ARBA00022723"/>
    </source>
</evidence>
<evidence type="ECO:0000256" key="4">
    <source>
        <dbReference type="ARBA" id="ARBA00022842"/>
    </source>
</evidence>
<comment type="cofactor">
    <cofactor evidence="1">
        <name>Mg(2+)</name>
        <dbReference type="ChEBI" id="CHEBI:18420"/>
    </cofactor>
</comment>
<dbReference type="InterPro" id="IPR004659">
    <property type="entry name" value="RNase_E/G"/>
</dbReference>
<dbReference type="GO" id="GO:0016787">
    <property type="term" value="F:hydrolase activity"/>
    <property type="evidence" value="ECO:0007669"/>
    <property type="project" value="UniProtKB-KW"/>
</dbReference>